<dbReference type="EMBL" id="JANCMU010000006">
    <property type="protein sequence ID" value="MDG4946650.1"/>
    <property type="molecule type" value="Genomic_DNA"/>
</dbReference>
<evidence type="ECO:0000256" key="1">
    <source>
        <dbReference type="RuleBase" id="RU003513"/>
    </source>
</evidence>
<evidence type="ECO:0000259" key="2">
    <source>
        <dbReference type="Pfam" id="PF02350"/>
    </source>
</evidence>
<name>A0A9X4RW66_9FLAO</name>
<dbReference type="PANTHER" id="PTHR43174:SF1">
    <property type="entry name" value="UDP-N-ACETYLGLUCOSAMINE 2-EPIMERASE"/>
    <property type="match status" value="1"/>
</dbReference>
<dbReference type="InterPro" id="IPR003331">
    <property type="entry name" value="UDP_GlcNAc_Epimerase_2_dom"/>
</dbReference>
<keyword evidence="1 3" id="KW-0413">Isomerase</keyword>
<sequence>MKITLVAGARPNFIKIAPLIDEIKRRRNLGDDISYRLVHTGQHYDDAMSGQFFKELNIPQPDTNLNCSGHTQAEQTASILVAFEADLVDHPCDLVLVVGDVNSTMACAISAKKLNIPVAHVEAGIRSFDDRMPEEINRKLTDAISDLCFTTTQDAKDFLIQSGHDKNKVFFVGNVMIDSLLNHKSSFKKPAIFIKEKLEKKKYWVMTLHRPSNVDDKSELNLLIEDILNYIGEQKVIFPMHPRTRKAFGLELEKHSNLIITEPLGYLEFNYLVENALGVLTDSGGITEETSVMGVPCISLRENTERPETIELGTNVLAGKDRNKIQNYIELIKSNKWKSARPIPLWDGKASERIINHLLKYNHVL</sequence>
<organism evidence="3 4">
    <name type="scientific">Profundicola chukchiensis</name>
    <dbReference type="NCBI Taxonomy" id="2961959"/>
    <lineage>
        <taxon>Bacteria</taxon>
        <taxon>Pseudomonadati</taxon>
        <taxon>Bacteroidota</taxon>
        <taxon>Flavobacteriia</taxon>
        <taxon>Flavobacteriales</taxon>
        <taxon>Weeksellaceae</taxon>
        <taxon>Profundicola</taxon>
    </lineage>
</organism>
<feature type="domain" description="UDP-N-acetylglucosamine 2-epimerase" evidence="2">
    <location>
        <begin position="32"/>
        <end position="358"/>
    </location>
</feature>
<protein>
    <submittedName>
        <fullName evidence="3">UDP-N-acetylglucosamine 2-epimerase (Non-hydrolyzing)</fullName>
        <ecNumber evidence="3">5.1.3.14</ecNumber>
    </submittedName>
</protein>
<dbReference type="Gene3D" id="3.40.50.2000">
    <property type="entry name" value="Glycogen Phosphorylase B"/>
    <property type="match status" value="2"/>
</dbReference>
<gene>
    <name evidence="3" type="primary">wecB</name>
    <name evidence="3" type="ORF">NMK71_09500</name>
</gene>
<dbReference type="GO" id="GO:0008761">
    <property type="term" value="F:UDP-N-acetylglucosamine 2-epimerase activity"/>
    <property type="evidence" value="ECO:0007669"/>
    <property type="project" value="UniProtKB-EC"/>
</dbReference>
<proteinExistence type="inferred from homology"/>
<evidence type="ECO:0000313" key="3">
    <source>
        <dbReference type="EMBL" id="MDG4946650.1"/>
    </source>
</evidence>
<dbReference type="RefSeq" id="WP_304421006.1">
    <property type="nucleotide sequence ID" value="NZ_JANCMU010000006.1"/>
</dbReference>
<dbReference type="Proteomes" id="UP001152599">
    <property type="component" value="Unassembled WGS sequence"/>
</dbReference>
<dbReference type="InterPro" id="IPR029767">
    <property type="entry name" value="WecB-like"/>
</dbReference>
<comment type="similarity">
    <text evidence="1">Belongs to the UDP-N-acetylglucosamine 2-epimerase family.</text>
</comment>
<dbReference type="AlphaFoldDB" id="A0A9X4RW66"/>
<keyword evidence="4" id="KW-1185">Reference proteome</keyword>
<dbReference type="NCBIfam" id="TIGR00236">
    <property type="entry name" value="wecB"/>
    <property type="match status" value="1"/>
</dbReference>
<accession>A0A9X4RW66</accession>
<dbReference type="Pfam" id="PF02350">
    <property type="entry name" value="Epimerase_2"/>
    <property type="match status" value="1"/>
</dbReference>
<evidence type="ECO:0000313" key="4">
    <source>
        <dbReference type="Proteomes" id="UP001152599"/>
    </source>
</evidence>
<dbReference type="SUPFAM" id="SSF53756">
    <property type="entry name" value="UDP-Glycosyltransferase/glycogen phosphorylase"/>
    <property type="match status" value="1"/>
</dbReference>
<comment type="caution">
    <text evidence="3">The sequence shown here is derived from an EMBL/GenBank/DDBJ whole genome shotgun (WGS) entry which is preliminary data.</text>
</comment>
<dbReference type="CDD" id="cd03786">
    <property type="entry name" value="GTB_UDP-GlcNAc_2-Epimerase"/>
    <property type="match status" value="1"/>
</dbReference>
<dbReference type="PANTHER" id="PTHR43174">
    <property type="entry name" value="UDP-N-ACETYLGLUCOSAMINE 2-EPIMERASE"/>
    <property type="match status" value="1"/>
</dbReference>
<dbReference type="EC" id="5.1.3.14" evidence="3"/>
<reference evidence="3" key="1">
    <citation type="submission" date="2022-07" db="EMBL/GenBank/DDBJ databases">
        <title>Description and genome-wide analysis of Profundicola chukchiensis gen. nov., sp. nov., marine bacteria isolated from bottom sediments of the Chukchi Sea.</title>
        <authorList>
            <person name="Romanenko L."/>
            <person name="Otstavnykh N."/>
            <person name="Kurilenko V."/>
            <person name="Eremeev V."/>
            <person name="Velansky P."/>
            <person name="Mikhailov V."/>
            <person name="Isaeva M."/>
        </authorList>
    </citation>
    <scope>NUCLEOTIDE SEQUENCE</scope>
    <source>
        <strain evidence="3">KMM 9713</strain>
    </source>
</reference>